<gene>
    <name evidence="2" type="ORF">FMUND_14862</name>
</gene>
<accession>A0A8H5XSE5</accession>
<dbReference type="OrthoDB" id="4684900at2759"/>
<reference evidence="2 3" key="1">
    <citation type="submission" date="2020-05" db="EMBL/GenBank/DDBJ databases">
        <title>Identification and distribution of gene clusters putatively required for synthesis of sphingolipid metabolism inhibitors in phylogenetically diverse species of the filamentous fungus Fusarium.</title>
        <authorList>
            <person name="Kim H.-S."/>
            <person name="Busman M."/>
            <person name="Brown D.W."/>
            <person name="Divon H."/>
            <person name="Uhlig S."/>
            <person name="Proctor R.H."/>
        </authorList>
    </citation>
    <scope>NUCLEOTIDE SEQUENCE [LARGE SCALE GENOMIC DNA]</scope>
    <source>
        <strain evidence="2 3">NRRL 66235</strain>
    </source>
</reference>
<feature type="signal peptide" evidence="1">
    <location>
        <begin position="1"/>
        <end position="19"/>
    </location>
</feature>
<protein>
    <submittedName>
        <fullName evidence="2">Uncharacterized protein</fullName>
    </submittedName>
</protein>
<dbReference type="Proteomes" id="UP000544331">
    <property type="component" value="Unassembled WGS sequence"/>
</dbReference>
<proteinExistence type="predicted"/>
<organism evidence="2 3">
    <name type="scientific">Fusarium mundagurra</name>
    <dbReference type="NCBI Taxonomy" id="1567541"/>
    <lineage>
        <taxon>Eukaryota</taxon>
        <taxon>Fungi</taxon>
        <taxon>Dikarya</taxon>
        <taxon>Ascomycota</taxon>
        <taxon>Pezizomycotina</taxon>
        <taxon>Sordariomycetes</taxon>
        <taxon>Hypocreomycetidae</taxon>
        <taxon>Hypocreales</taxon>
        <taxon>Nectriaceae</taxon>
        <taxon>Fusarium</taxon>
        <taxon>Fusarium fujikuroi species complex</taxon>
    </lineage>
</organism>
<evidence type="ECO:0000313" key="2">
    <source>
        <dbReference type="EMBL" id="KAF5699203.1"/>
    </source>
</evidence>
<keyword evidence="1" id="KW-0732">Signal</keyword>
<dbReference type="EMBL" id="JAAOAN010000837">
    <property type="protein sequence ID" value="KAF5699203.1"/>
    <property type="molecule type" value="Genomic_DNA"/>
</dbReference>
<name>A0A8H5XSE5_9HYPO</name>
<feature type="chain" id="PRO_5034168818" evidence="1">
    <location>
        <begin position="20"/>
        <end position="363"/>
    </location>
</feature>
<evidence type="ECO:0000313" key="3">
    <source>
        <dbReference type="Proteomes" id="UP000544331"/>
    </source>
</evidence>
<keyword evidence="3" id="KW-1185">Reference proteome</keyword>
<comment type="caution">
    <text evidence="2">The sequence shown here is derived from an EMBL/GenBank/DDBJ whole genome shotgun (WGS) entry which is preliminary data.</text>
</comment>
<sequence>MVSLRVIIIVSTFFASALAEQYCACENQDTSIRFVGIQAACNKLSTEWCTSSCDEYGENCDLCNLTSDGEPSDEEKKELQAWCDDQKGFNADTGATFSGGTVQCYSSPQEWMGLTECFACEDCNEDQLTRRSLDTRAFKPYTPPEYEYYNTNSDNLVSSRSETLLDERGNYALYKVTEVHSLGYGWISQFDQFTGNGQGGTMTKMVKLGFSVKSGTETSSSITATLGAAAKGVSFTLEAKTERKTFNSQERSEETTTTHTFQLKENVYTNLYQRHIEFENEVWYKLDIRGKVRTVGSPNGNGVAIQKVPSVVKLNSFVVLDGELTENITIAVKTVQSKENKDDVIPWREIPGRLQGILRKQGL</sequence>
<dbReference type="AlphaFoldDB" id="A0A8H5XSE5"/>
<evidence type="ECO:0000256" key="1">
    <source>
        <dbReference type="SAM" id="SignalP"/>
    </source>
</evidence>